<feature type="coiled-coil region" evidence="5">
    <location>
        <begin position="55"/>
        <end position="82"/>
    </location>
</feature>
<dbReference type="STRING" id="7998.ENSIPUP00000036371"/>
<evidence type="ECO:0000256" key="2">
    <source>
        <dbReference type="ARBA" id="ARBA00023054"/>
    </source>
</evidence>
<evidence type="ECO:0000256" key="4">
    <source>
        <dbReference type="ARBA" id="ARBA00023306"/>
    </source>
</evidence>
<evidence type="ECO:0000256" key="1">
    <source>
        <dbReference type="ARBA" id="ARBA00004123"/>
    </source>
</evidence>
<accession>A0A2D0SST3</accession>
<evidence type="ECO:0000256" key="3">
    <source>
        <dbReference type="ARBA" id="ARBA00023242"/>
    </source>
</evidence>
<dbReference type="GO" id="GO:0008156">
    <property type="term" value="P:negative regulation of DNA replication"/>
    <property type="evidence" value="ECO:0007669"/>
    <property type="project" value="TreeGrafter"/>
</dbReference>
<dbReference type="PANTHER" id="PTHR13372:SF3">
    <property type="entry name" value="MULTICILIN"/>
    <property type="match status" value="1"/>
</dbReference>
<comment type="subcellular location">
    <subcellularLocation>
        <location evidence="1">Nucleus</location>
    </subcellularLocation>
</comment>
<dbReference type="GeneID" id="108277284"/>
<gene>
    <name evidence="8" type="primary">LOC108277284</name>
</gene>
<proteinExistence type="predicted"/>
<keyword evidence="7" id="KW-1185">Reference proteome</keyword>
<dbReference type="KEGG" id="ipu:108277284"/>
<dbReference type="RefSeq" id="XP_017345370.3">
    <property type="nucleotide sequence ID" value="XM_017489881.3"/>
</dbReference>
<evidence type="ECO:0000313" key="8">
    <source>
        <dbReference type="RefSeq" id="XP_017345370.3"/>
    </source>
</evidence>
<dbReference type="Gene3D" id="1.20.5.1180">
    <property type="entry name" value="Geminin coiled-coil domain"/>
    <property type="match status" value="1"/>
</dbReference>
<evidence type="ECO:0000256" key="5">
    <source>
        <dbReference type="SAM" id="Coils"/>
    </source>
</evidence>
<sequence length="281" mass="31845">MHEFTHTHTHTHAHTHSCFSVRTNSAEKITMDAVDPVQHYLGNAIEMNRQLHVCVQRKQEEISALKERNAQLKELVKEAEIYAAVLDAFTPQPENTSECVSHPASDFTPHSDSYSASTDLSEWDFGAALEPSWLESLLSHTPPEEEEEWSQRIQSEHTNTGVKRQLWPSDVECSSADSPAKCPDKKSRLDQEFLDLSEHHSSEHLGSETVQVFGSFRGLRVLKATPSATSDLRREGRCSVFKTSIREHSTVRTRVFRHGKTFTSHTPDGGCRFLWIPLEQN</sequence>
<feature type="compositionally biased region" description="Polar residues" evidence="6">
    <location>
        <begin position="151"/>
        <end position="162"/>
    </location>
</feature>
<keyword evidence="4" id="KW-0131">Cell cycle</keyword>
<protein>
    <submittedName>
        <fullName evidence="8">Multicilin</fullName>
    </submittedName>
</protein>
<keyword evidence="2 5" id="KW-0175">Coiled coil</keyword>
<evidence type="ECO:0000313" key="7">
    <source>
        <dbReference type="Proteomes" id="UP000221080"/>
    </source>
</evidence>
<dbReference type="SUPFAM" id="SSF111469">
    <property type="entry name" value="Geminin coiled-coil domain"/>
    <property type="match status" value="1"/>
</dbReference>
<keyword evidence="3" id="KW-0539">Nucleus</keyword>
<dbReference type="GO" id="GO:0005634">
    <property type="term" value="C:nucleus"/>
    <property type="evidence" value="ECO:0007669"/>
    <property type="project" value="UniProtKB-SubCell"/>
</dbReference>
<dbReference type="OrthoDB" id="9445365at2759"/>
<name>A0A2D0SST3_ICTPU</name>
<feature type="region of interest" description="Disordered" evidence="6">
    <location>
        <begin position="139"/>
        <end position="167"/>
    </location>
</feature>
<reference evidence="7" key="1">
    <citation type="journal article" date="2016" name="Nat. Commun.">
        <title>The channel catfish genome sequence provides insights into the evolution of scale formation in teleosts.</title>
        <authorList>
            <person name="Liu Z."/>
            <person name="Liu S."/>
            <person name="Yao J."/>
            <person name="Bao L."/>
            <person name="Zhang J."/>
            <person name="Li Y."/>
            <person name="Jiang C."/>
            <person name="Sun L."/>
            <person name="Wang R."/>
            <person name="Zhang Y."/>
            <person name="Zhou T."/>
            <person name="Zeng Q."/>
            <person name="Fu Q."/>
            <person name="Gao S."/>
            <person name="Li N."/>
            <person name="Koren S."/>
            <person name="Jiang Y."/>
            <person name="Zimin A."/>
            <person name="Xu P."/>
            <person name="Phillippy A.M."/>
            <person name="Geng X."/>
            <person name="Song L."/>
            <person name="Sun F."/>
            <person name="Li C."/>
            <person name="Wang X."/>
            <person name="Chen A."/>
            <person name="Jin Y."/>
            <person name="Yuan Z."/>
            <person name="Yang Y."/>
            <person name="Tan S."/>
            <person name="Peatman E."/>
            <person name="Lu J."/>
            <person name="Qin Z."/>
            <person name="Dunham R."/>
            <person name="Li Z."/>
            <person name="Sonstegard T."/>
            <person name="Feng J."/>
            <person name="Danzmann R.G."/>
            <person name="Schroeder S."/>
            <person name="Scheffler B."/>
            <person name="Duke M.V."/>
            <person name="Ballard L."/>
            <person name="Kucuktas H."/>
            <person name="Kaltenboeck L."/>
            <person name="Liu H."/>
            <person name="Armbruster J."/>
            <person name="Xie Y."/>
            <person name="Kirby M.L."/>
            <person name="Tian Y."/>
            <person name="Flanagan M.E."/>
            <person name="Mu W."/>
            <person name="Waldbieser G.C."/>
        </authorList>
    </citation>
    <scope>NUCLEOTIDE SEQUENCE [LARGE SCALE GENOMIC DNA]</scope>
    <source>
        <strain evidence="7">SDA103</strain>
    </source>
</reference>
<dbReference type="PANTHER" id="PTHR13372">
    <property type="entry name" value="GEMININ"/>
    <property type="match status" value="1"/>
</dbReference>
<dbReference type="GO" id="GO:0045786">
    <property type="term" value="P:negative regulation of cell cycle"/>
    <property type="evidence" value="ECO:0007669"/>
    <property type="project" value="TreeGrafter"/>
</dbReference>
<organism evidence="7 8">
    <name type="scientific">Ictalurus punctatus</name>
    <name type="common">Channel catfish</name>
    <name type="synonym">Silurus punctatus</name>
    <dbReference type="NCBI Taxonomy" id="7998"/>
    <lineage>
        <taxon>Eukaryota</taxon>
        <taxon>Metazoa</taxon>
        <taxon>Chordata</taxon>
        <taxon>Craniata</taxon>
        <taxon>Vertebrata</taxon>
        <taxon>Euteleostomi</taxon>
        <taxon>Actinopterygii</taxon>
        <taxon>Neopterygii</taxon>
        <taxon>Teleostei</taxon>
        <taxon>Ostariophysi</taxon>
        <taxon>Siluriformes</taxon>
        <taxon>Ictaluridae</taxon>
        <taxon>Ictalurus</taxon>
    </lineage>
</organism>
<reference evidence="8" key="2">
    <citation type="submission" date="2025-08" db="UniProtKB">
        <authorList>
            <consortium name="RefSeq"/>
        </authorList>
    </citation>
    <scope>IDENTIFICATION</scope>
    <source>
        <tissue evidence="8">Blood</tissue>
    </source>
</reference>
<evidence type="ECO:0000256" key="6">
    <source>
        <dbReference type="SAM" id="MobiDB-lite"/>
    </source>
</evidence>
<dbReference type="Proteomes" id="UP000221080">
    <property type="component" value="Chromosome 16"/>
</dbReference>
<dbReference type="AlphaFoldDB" id="A0A2D0SST3"/>